<keyword evidence="1" id="KW-0645">Protease</keyword>
<evidence type="ECO:0000256" key="6">
    <source>
        <dbReference type="PIRSR" id="PIRSR627057-1"/>
    </source>
</evidence>
<dbReference type="GO" id="GO:0004222">
    <property type="term" value="F:metalloendopeptidase activity"/>
    <property type="evidence" value="ECO:0007669"/>
    <property type="project" value="InterPro"/>
</dbReference>
<evidence type="ECO:0000259" key="9">
    <source>
        <dbReference type="Pfam" id="PF01435"/>
    </source>
</evidence>
<dbReference type="PANTHER" id="PTHR10120">
    <property type="entry name" value="CAAX PRENYL PROTEASE 1"/>
    <property type="match status" value="1"/>
</dbReference>
<feature type="transmembrane region" description="Helical" evidence="8">
    <location>
        <begin position="78"/>
        <end position="96"/>
    </location>
</feature>
<feature type="active site" description="Proton donor" evidence="6">
    <location>
        <position position="361"/>
    </location>
</feature>
<feature type="transmembrane region" description="Helical" evidence="8">
    <location>
        <begin position="108"/>
        <end position="126"/>
    </location>
</feature>
<keyword evidence="4 7" id="KW-0862">Zinc</keyword>
<feature type="binding site" evidence="7">
    <location>
        <position position="286"/>
    </location>
    <ligand>
        <name>Zn(2+)</name>
        <dbReference type="ChEBI" id="CHEBI:29105"/>
        <note>catalytic</note>
    </ligand>
</feature>
<feature type="domain" description="CAAX prenyl protease 1 N-terminal" evidence="10">
    <location>
        <begin position="54"/>
        <end position="209"/>
    </location>
</feature>
<feature type="transmembrane region" description="Helical" evidence="8">
    <location>
        <begin position="147"/>
        <end position="174"/>
    </location>
</feature>
<keyword evidence="12" id="KW-1185">Reference proteome</keyword>
<dbReference type="Gene3D" id="3.30.2010.10">
    <property type="entry name" value="Metalloproteases ('zincins'), catalytic domain"/>
    <property type="match status" value="1"/>
</dbReference>
<dbReference type="HOGENOM" id="CLU_025947_1_0_7"/>
<feature type="transmembrane region" description="Helical" evidence="8">
    <location>
        <begin position="17"/>
        <end position="45"/>
    </location>
</feature>
<keyword evidence="8" id="KW-0812">Transmembrane</keyword>
<dbReference type="GO" id="GO:0046872">
    <property type="term" value="F:metal ion binding"/>
    <property type="evidence" value="ECO:0007669"/>
    <property type="project" value="UniProtKB-KW"/>
</dbReference>
<reference evidence="11 12" key="1">
    <citation type="journal article" date="2011" name="Stand. Genomic Sci.">
        <title>Complete genome sequence of Nitratifractor salsuginis type strain (E9I37-1).</title>
        <authorList>
            <person name="Anderson I."/>
            <person name="Sikorski J."/>
            <person name="Zeytun A."/>
            <person name="Nolan M."/>
            <person name="Lapidus A."/>
            <person name="Lucas S."/>
            <person name="Hammon N."/>
            <person name="Deshpande S."/>
            <person name="Cheng J.F."/>
            <person name="Tapia R."/>
            <person name="Han C."/>
            <person name="Goodwin L."/>
            <person name="Pitluck S."/>
            <person name="Liolios K."/>
            <person name="Pagani I."/>
            <person name="Ivanova N."/>
            <person name="Huntemann M."/>
            <person name="Mavromatis K."/>
            <person name="Ovchinikova G."/>
            <person name="Pati A."/>
            <person name="Chen A."/>
            <person name="Palaniappan K."/>
            <person name="Land M."/>
            <person name="Hauser L."/>
            <person name="Brambilla E.M."/>
            <person name="Ngatchou-Djao O.D."/>
            <person name="Rohde M."/>
            <person name="Tindall B.J."/>
            <person name="Goker M."/>
            <person name="Detter J.C."/>
            <person name="Woyke T."/>
            <person name="Bristow J."/>
            <person name="Eisen J.A."/>
            <person name="Markowitz V."/>
            <person name="Hugenholtz P."/>
            <person name="Klenk H.P."/>
            <person name="Kyrpides N.C."/>
        </authorList>
    </citation>
    <scope>NUCLEOTIDE SEQUENCE [LARGE SCALE GENOMIC DNA]</scope>
    <source>
        <strain evidence="12">DSM 16511 / JCM 12458 / E9I37-1</strain>
    </source>
</reference>
<dbReference type="InterPro" id="IPR001915">
    <property type="entry name" value="Peptidase_M48"/>
</dbReference>
<evidence type="ECO:0000256" key="1">
    <source>
        <dbReference type="ARBA" id="ARBA00022670"/>
    </source>
</evidence>
<dbReference type="STRING" id="749222.Nitsa_0401"/>
<keyword evidence="5" id="KW-0482">Metalloprotease</keyword>
<dbReference type="Pfam" id="PF16491">
    <property type="entry name" value="Peptidase_M48_N"/>
    <property type="match status" value="1"/>
</dbReference>
<feature type="binding site" evidence="7">
    <location>
        <position position="282"/>
    </location>
    <ligand>
        <name>Zn(2+)</name>
        <dbReference type="ChEBI" id="CHEBI:29105"/>
        <note>catalytic</note>
    </ligand>
</feature>
<evidence type="ECO:0000256" key="5">
    <source>
        <dbReference type="ARBA" id="ARBA00023049"/>
    </source>
</evidence>
<proteinExistence type="predicted"/>
<evidence type="ECO:0000259" key="10">
    <source>
        <dbReference type="Pfam" id="PF16491"/>
    </source>
</evidence>
<reference evidence="12" key="2">
    <citation type="submission" date="2011-01" db="EMBL/GenBank/DDBJ databases">
        <title>The complete genome of Nitratifractor salsuginis DSM 16511.</title>
        <authorList>
            <consortium name="US DOE Joint Genome Institute (JGI-PGF)"/>
            <person name="Lucas S."/>
            <person name="Copeland A."/>
            <person name="Lapidus A."/>
            <person name="Bruce D."/>
            <person name="Goodwin L."/>
            <person name="Pitluck S."/>
            <person name="Kyrpides N."/>
            <person name="Mavromatis K."/>
            <person name="Ivanova N."/>
            <person name="Mikhailova N."/>
            <person name="Zeytun A."/>
            <person name="Detter J.C."/>
            <person name="Tapia R."/>
            <person name="Han C."/>
            <person name="Land M."/>
            <person name="Hauser L."/>
            <person name="Markowitz V."/>
            <person name="Cheng J.-F."/>
            <person name="Hugenholtz P."/>
            <person name="Woyke T."/>
            <person name="Wu D."/>
            <person name="Tindall B."/>
            <person name="Schuetze A."/>
            <person name="Brambilla E."/>
            <person name="Klenk H.-P."/>
            <person name="Eisen J.A."/>
        </authorList>
    </citation>
    <scope>NUCLEOTIDE SEQUENCE [LARGE SCALE GENOMIC DNA]</scope>
    <source>
        <strain evidence="12">DSM 16511 / JCM 12458 / E9I37-1</strain>
    </source>
</reference>
<feature type="binding site" evidence="7">
    <location>
        <position position="357"/>
    </location>
    <ligand>
        <name>Zn(2+)</name>
        <dbReference type="ChEBI" id="CHEBI:29105"/>
        <note>catalytic</note>
    </ligand>
</feature>
<dbReference type="EMBL" id="CP002452">
    <property type="protein sequence ID" value="ADV45671.1"/>
    <property type="molecule type" value="Genomic_DNA"/>
</dbReference>
<accession>E6X082</accession>
<feature type="transmembrane region" description="Helical" evidence="8">
    <location>
        <begin position="292"/>
        <end position="311"/>
    </location>
</feature>
<dbReference type="Proteomes" id="UP000008633">
    <property type="component" value="Chromosome"/>
</dbReference>
<comment type="cofactor">
    <cofactor evidence="7">
        <name>Zn(2+)</name>
        <dbReference type="ChEBI" id="CHEBI:29105"/>
    </cofactor>
    <text evidence="7">Binds 1 zinc ion per subunit.</text>
</comment>
<feature type="domain" description="Peptidase M48" evidence="9">
    <location>
        <begin position="213"/>
        <end position="411"/>
    </location>
</feature>
<dbReference type="InterPro" id="IPR032456">
    <property type="entry name" value="Peptidase_M48_N"/>
</dbReference>
<dbReference type="KEGG" id="nsa:Nitsa_0401"/>
<dbReference type="InterPro" id="IPR027057">
    <property type="entry name" value="CAXX_Prtase_1"/>
</dbReference>
<sequence>MAANADKFTLKRFRVSVLFWIIFIYTLYTFAKIYLSVMQIGYINVEKNRKPVLMSQGRYLVAGNYAIAKERLAILESFAEYLLFLWWVMAGFRWLQGVVGIDESVANAVFFLFGFFTINWLVMLPFEIYSRFKIDQSFHFNKMTPKMYLIDTLKSVLLFLVLGGTLFAALAWIVTHVGHWWLWGFALLFTVALLANVIYPTIIAPIFNKFTPLPDGELKSKIKGMMKDAGLKSDGIFVMDASKRDSRLNAYFGGLGKSKRVVLFDTLLDKLSDKELLAVLGHELGHYRHGDIWKNVAMMGGFLFVAFYLFGHLPEELYIEMGVVPTAGVTLATIFLLLPVLSFVYTPLMSMLSRHNEYEADRYGSEVGGKQHLISALLKLVSENKSFPKSDPVYSRFYHTHPPILERLEALGYDPEKVDMDAELPREGIFEFLQNDEETRDDDR</sequence>
<evidence type="ECO:0000313" key="12">
    <source>
        <dbReference type="Proteomes" id="UP000008633"/>
    </source>
</evidence>
<name>E6X082_NITSE</name>
<keyword evidence="8" id="KW-1133">Transmembrane helix</keyword>
<keyword evidence="8" id="KW-0472">Membrane</keyword>
<organism evidence="11 12">
    <name type="scientific">Nitratifractor salsuginis (strain DSM 16511 / JCM 12458 / E9I37-1)</name>
    <dbReference type="NCBI Taxonomy" id="749222"/>
    <lineage>
        <taxon>Bacteria</taxon>
        <taxon>Pseudomonadati</taxon>
        <taxon>Campylobacterota</taxon>
        <taxon>Epsilonproteobacteria</taxon>
        <taxon>Campylobacterales</taxon>
        <taxon>Sulfurovaceae</taxon>
        <taxon>Nitratifractor</taxon>
    </lineage>
</organism>
<dbReference type="MEROPS" id="M48.008"/>
<evidence type="ECO:0000256" key="7">
    <source>
        <dbReference type="PIRSR" id="PIRSR627057-2"/>
    </source>
</evidence>
<feature type="transmembrane region" description="Helical" evidence="8">
    <location>
        <begin position="323"/>
        <end position="345"/>
    </location>
</feature>
<evidence type="ECO:0000313" key="11">
    <source>
        <dbReference type="EMBL" id="ADV45671.1"/>
    </source>
</evidence>
<dbReference type="AlphaFoldDB" id="E6X082"/>
<dbReference type="Pfam" id="PF01435">
    <property type="entry name" value="Peptidase_M48"/>
    <property type="match status" value="1"/>
</dbReference>
<evidence type="ECO:0000256" key="3">
    <source>
        <dbReference type="ARBA" id="ARBA00022801"/>
    </source>
</evidence>
<gene>
    <name evidence="11" type="ordered locus">Nitsa_0401</name>
</gene>
<evidence type="ECO:0000256" key="4">
    <source>
        <dbReference type="ARBA" id="ARBA00022833"/>
    </source>
</evidence>
<dbReference type="eggNOG" id="COG0501">
    <property type="taxonomic scope" value="Bacteria"/>
</dbReference>
<keyword evidence="2 7" id="KW-0479">Metal-binding</keyword>
<keyword evidence="3 11" id="KW-0378">Hydrolase</keyword>
<dbReference type="GO" id="GO:0071586">
    <property type="term" value="P:CAAX-box protein processing"/>
    <property type="evidence" value="ECO:0007669"/>
    <property type="project" value="InterPro"/>
</dbReference>
<protein>
    <submittedName>
        <fullName evidence="11">Ste24 endopeptidase</fullName>
        <ecNumber evidence="11">3.4.24.84</ecNumber>
    </submittedName>
</protein>
<dbReference type="CDD" id="cd07343">
    <property type="entry name" value="M48A_Zmpste24p_like"/>
    <property type="match status" value="1"/>
</dbReference>
<feature type="transmembrane region" description="Helical" evidence="8">
    <location>
        <begin position="180"/>
        <end position="199"/>
    </location>
</feature>
<feature type="active site" evidence="6">
    <location>
        <position position="283"/>
    </location>
</feature>
<dbReference type="FunFam" id="3.30.2010.10:FF:000010">
    <property type="entry name" value="M48 family peptidase"/>
    <property type="match status" value="1"/>
</dbReference>
<evidence type="ECO:0000256" key="8">
    <source>
        <dbReference type="SAM" id="Phobius"/>
    </source>
</evidence>
<dbReference type="EC" id="3.4.24.84" evidence="11"/>
<evidence type="ECO:0000256" key="2">
    <source>
        <dbReference type="ARBA" id="ARBA00022723"/>
    </source>
</evidence>